<organism evidence="6 7">
    <name type="scientific">Elliptochloris bilobata</name>
    <dbReference type="NCBI Taxonomy" id="381761"/>
    <lineage>
        <taxon>Eukaryota</taxon>
        <taxon>Viridiplantae</taxon>
        <taxon>Chlorophyta</taxon>
        <taxon>core chlorophytes</taxon>
        <taxon>Trebouxiophyceae</taxon>
        <taxon>Trebouxiophyceae incertae sedis</taxon>
        <taxon>Elliptochloris clade</taxon>
        <taxon>Elliptochloris</taxon>
    </lineage>
</organism>
<accession>A0AAW1RN70</accession>
<name>A0AAW1RN70_9CHLO</name>
<evidence type="ECO:0000256" key="1">
    <source>
        <dbReference type="ARBA" id="ARBA00022603"/>
    </source>
</evidence>
<sequence>MSAITGPAHRTEVPKLPHSPGNGMDDEWFLKLYKGNELVPWDTGKAQHSVVEAFEQGLFTAPVIDLGCGFGTNPIFLGSKGLEVTGIDLSPEAIAEAQTRLAAAGAPATENVSFKAGSVLDLADIFSGRKPFQSALDSALYHCLDDATQEKYLAALHKQMSSGAKLVLCAMSDRNPAENWKGPRRISEAAIRHSLREELGWRVDSVDMDTRYEVPKEVSDSVTELQAGFGWALLAVATRL</sequence>
<feature type="domain" description="Methyltransferase" evidence="5">
    <location>
        <begin position="63"/>
        <end position="160"/>
    </location>
</feature>
<evidence type="ECO:0000256" key="2">
    <source>
        <dbReference type="ARBA" id="ARBA00022679"/>
    </source>
</evidence>
<evidence type="ECO:0000259" key="5">
    <source>
        <dbReference type="Pfam" id="PF13649"/>
    </source>
</evidence>
<dbReference type="SUPFAM" id="SSF53335">
    <property type="entry name" value="S-adenosyl-L-methionine-dependent methyltransferases"/>
    <property type="match status" value="1"/>
</dbReference>
<comment type="caution">
    <text evidence="6">The sequence shown here is derived from an EMBL/GenBank/DDBJ whole genome shotgun (WGS) entry which is preliminary data.</text>
</comment>
<dbReference type="Gene3D" id="3.40.50.150">
    <property type="entry name" value="Vaccinia Virus protein VP39"/>
    <property type="match status" value="1"/>
</dbReference>
<evidence type="ECO:0000313" key="7">
    <source>
        <dbReference type="Proteomes" id="UP001445335"/>
    </source>
</evidence>
<reference evidence="6 7" key="1">
    <citation type="journal article" date="2024" name="Nat. Commun.">
        <title>Phylogenomics reveals the evolutionary origins of lichenization in chlorophyte algae.</title>
        <authorList>
            <person name="Puginier C."/>
            <person name="Libourel C."/>
            <person name="Otte J."/>
            <person name="Skaloud P."/>
            <person name="Haon M."/>
            <person name="Grisel S."/>
            <person name="Petersen M."/>
            <person name="Berrin J.G."/>
            <person name="Delaux P.M."/>
            <person name="Dal Grande F."/>
            <person name="Keller J."/>
        </authorList>
    </citation>
    <scope>NUCLEOTIDE SEQUENCE [LARGE SCALE GENOMIC DNA]</scope>
    <source>
        <strain evidence="6 7">SAG 245.80</strain>
    </source>
</reference>
<evidence type="ECO:0000256" key="3">
    <source>
        <dbReference type="ARBA" id="ARBA00022691"/>
    </source>
</evidence>
<dbReference type="CDD" id="cd02440">
    <property type="entry name" value="AdoMet_MTases"/>
    <property type="match status" value="1"/>
</dbReference>
<evidence type="ECO:0000256" key="4">
    <source>
        <dbReference type="SAM" id="MobiDB-lite"/>
    </source>
</evidence>
<dbReference type="GO" id="GO:0032259">
    <property type="term" value="P:methylation"/>
    <property type="evidence" value="ECO:0007669"/>
    <property type="project" value="UniProtKB-KW"/>
</dbReference>
<dbReference type="PANTHER" id="PTHR43464">
    <property type="entry name" value="METHYLTRANSFERASE"/>
    <property type="match status" value="1"/>
</dbReference>
<dbReference type="Proteomes" id="UP001445335">
    <property type="component" value="Unassembled WGS sequence"/>
</dbReference>
<protein>
    <recommendedName>
        <fullName evidence="5">Methyltransferase domain-containing protein</fullName>
    </recommendedName>
</protein>
<dbReference type="AlphaFoldDB" id="A0AAW1RN70"/>
<keyword evidence="2" id="KW-0808">Transferase</keyword>
<gene>
    <name evidence="6" type="ORF">WJX81_000203</name>
</gene>
<dbReference type="Pfam" id="PF13649">
    <property type="entry name" value="Methyltransf_25"/>
    <property type="match status" value="1"/>
</dbReference>
<dbReference type="PANTHER" id="PTHR43464:SF19">
    <property type="entry name" value="UBIQUINONE BIOSYNTHESIS O-METHYLTRANSFERASE, MITOCHONDRIAL"/>
    <property type="match status" value="1"/>
</dbReference>
<dbReference type="EMBL" id="JALJOU010000030">
    <property type="protein sequence ID" value="KAK9834965.1"/>
    <property type="molecule type" value="Genomic_DNA"/>
</dbReference>
<keyword evidence="1" id="KW-0489">Methyltransferase</keyword>
<dbReference type="GO" id="GO:0008168">
    <property type="term" value="F:methyltransferase activity"/>
    <property type="evidence" value="ECO:0007669"/>
    <property type="project" value="UniProtKB-KW"/>
</dbReference>
<dbReference type="InterPro" id="IPR041698">
    <property type="entry name" value="Methyltransf_25"/>
</dbReference>
<keyword evidence="7" id="KW-1185">Reference proteome</keyword>
<proteinExistence type="predicted"/>
<feature type="region of interest" description="Disordered" evidence="4">
    <location>
        <begin position="1"/>
        <end position="20"/>
    </location>
</feature>
<dbReference type="InterPro" id="IPR029063">
    <property type="entry name" value="SAM-dependent_MTases_sf"/>
</dbReference>
<evidence type="ECO:0000313" key="6">
    <source>
        <dbReference type="EMBL" id="KAK9834965.1"/>
    </source>
</evidence>
<keyword evidence="3" id="KW-0949">S-adenosyl-L-methionine</keyword>